<evidence type="ECO:0000313" key="4">
    <source>
        <dbReference type="Proteomes" id="UP000028504"/>
    </source>
</evidence>
<keyword evidence="2" id="KW-0732">Signal</keyword>
<sequence length="214" mass="21464">MNASFVPVPAPAKTAAAAFAIAGTVVLAGCAGPGSGENGAAPAVAPVGGQEGAGQAGAGDAAKDAAGQNKASQNEKTGAGQSSGRAGQRVGSEVLLARLGATDVSCEFSNSQAGGLCRADKPMWADERGAKRNAVFFTFGGGNGEARVMIKDAPAPAVPPDARRVGEGQSTRIFDFFWLKSRPGRIEIGHSSPEAGRASGQEAIEITESNARVR</sequence>
<dbReference type="EMBL" id="CP008944">
    <property type="protein sequence ID" value="AIG63396.1"/>
    <property type="molecule type" value="Genomic_DNA"/>
</dbReference>
<name>A0ABM5QKX0_9CORY</name>
<evidence type="ECO:0000313" key="3">
    <source>
        <dbReference type="EMBL" id="AIG63396.1"/>
    </source>
</evidence>
<feature type="chain" id="PRO_5047277509" description="DUF4232 domain-containing protein" evidence="2">
    <location>
        <begin position="29"/>
        <end position="214"/>
    </location>
</feature>
<feature type="compositionally biased region" description="Low complexity" evidence="1">
    <location>
        <begin position="58"/>
        <end position="71"/>
    </location>
</feature>
<reference evidence="3 4" key="1">
    <citation type="submission" date="2014-07" db="EMBL/GenBank/DDBJ databases">
        <title>Complete genome sequence of Corynebacterium atypicum DSM 44849: identifiction of the mycolic acid biosynthesis genes.</title>
        <authorList>
            <person name="Tippelt A."/>
            <person name="Mollmann S."/>
            <person name="Albersmeier A."/>
            <person name="Jaenicke S."/>
            <person name="Ruckert C."/>
            <person name="Tauch A."/>
        </authorList>
    </citation>
    <scope>NUCLEOTIDE SEQUENCE [LARGE SCALE GENOMIC DNA]</scope>
    <source>
        <strain evidence="3 4">R2070</strain>
    </source>
</reference>
<organism evidence="3 4">
    <name type="scientific">Corynebacterium atypicum</name>
    <dbReference type="NCBI Taxonomy" id="191610"/>
    <lineage>
        <taxon>Bacteria</taxon>
        <taxon>Bacillati</taxon>
        <taxon>Actinomycetota</taxon>
        <taxon>Actinomycetes</taxon>
        <taxon>Mycobacteriales</taxon>
        <taxon>Corynebacteriaceae</taxon>
        <taxon>Corynebacterium</taxon>
    </lineage>
</organism>
<dbReference type="RefSeq" id="WP_038603960.1">
    <property type="nucleotide sequence ID" value="NZ_CP008944.1"/>
</dbReference>
<evidence type="ECO:0000256" key="2">
    <source>
        <dbReference type="SAM" id="SignalP"/>
    </source>
</evidence>
<feature type="signal peptide" evidence="2">
    <location>
        <begin position="1"/>
        <end position="28"/>
    </location>
</feature>
<feature type="compositionally biased region" description="Polar residues" evidence="1">
    <location>
        <begin position="72"/>
        <end position="85"/>
    </location>
</feature>
<proteinExistence type="predicted"/>
<evidence type="ECO:0000256" key="1">
    <source>
        <dbReference type="SAM" id="MobiDB-lite"/>
    </source>
</evidence>
<evidence type="ECO:0008006" key="5">
    <source>
        <dbReference type="Google" id="ProtNLM"/>
    </source>
</evidence>
<dbReference type="Proteomes" id="UP000028504">
    <property type="component" value="Chromosome"/>
</dbReference>
<feature type="region of interest" description="Disordered" evidence="1">
    <location>
        <begin position="189"/>
        <end position="214"/>
    </location>
</feature>
<protein>
    <recommendedName>
        <fullName evidence="5">DUF4232 domain-containing protein</fullName>
    </recommendedName>
</protein>
<keyword evidence="4" id="KW-1185">Reference proteome</keyword>
<accession>A0ABM5QKX0</accession>
<feature type="region of interest" description="Disordered" evidence="1">
    <location>
        <begin position="42"/>
        <end position="87"/>
    </location>
</feature>
<gene>
    <name evidence="3" type="ORF">CATYP_00255</name>
</gene>